<dbReference type="InterPro" id="IPR001750">
    <property type="entry name" value="ND/Mrp_TM"/>
</dbReference>
<keyword evidence="6 8" id="KW-0472">Membrane</keyword>
<dbReference type="AlphaFoldDB" id="A0A2V1JXL4"/>
<gene>
    <name evidence="10" type="ORF">DD235_16490</name>
</gene>
<proteinExistence type="inferred from homology"/>
<evidence type="ECO:0000256" key="6">
    <source>
        <dbReference type="ARBA" id="ARBA00023136"/>
    </source>
</evidence>
<feature type="transmembrane region" description="Helical" evidence="8">
    <location>
        <begin position="253"/>
        <end position="274"/>
    </location>
</feature>
<sequence>MTPMLHHLLIAPIVLPLVAASIMLLMGERWRRVKIGINLASILGLLALTWYLLQQLDQGHFGQDGTAVAVYLLGNWPSWLGIVLAVDRLSLVMVLLSSALGLAVLVYSVARWDRAGAHFHPMLQFLLMGLNGAFLTGDLFNLFVFFELLLAASYGLILHGSGSMRIRAGLHYITVNLAASSLFLIGVSLMYSVTGTLSMADMAAGVGSLASQERMLFEAGAAVLGVAFLVKAAVWPLNFWLPSAYAAACPPVAAMFVIMTKVGVYSILRVWTLLFGPEAGESMLFGADWLLYGGMATIVFGAIGILSSQDLARMAGFSVLVSSGTLLAAVGFAEGQVTGAALFYLVVSTLSVAAFFMLIELVERGRTPAAAMLALTLEAFGAANPDPVDGPEVEVVGVAIPAAMAFLGLSFVFCALLMAGLPPLSGFIAKFALLSAVLNPLGLQENSQALATGGTAQWIMLGLLIASGLFVVISMTRSGIRIFWAPQGRVVPRLRLMEAAPVGGLLAVCIVLTFYSGPVMRYMDDAARSLYAPQEYIQAVQTAPLVVRSEGGQP</sequence>
<dbReference type="GO" id="GO:0005886">
    <property type="term" value="C:plasma membrane"/>
    <property type="evidence" value="ECO:0007669"/>
    <property type="project" value="UniProtKB-SubCell"/>
</dbReference>
<dbReference type="PANTHER" id="PTHR42703:SF1">
    <property type="entry name" value="NA(+)_H(+) ANTIPORTER SUBUNIT D1"/>
    <property type="match status" value="1"/>
</dbReference>
<evidence type="ECO:0000256" key="4">
    <source>
        <dbReference type="ARBA" id="ARBA00022692"/>
    </source>
</evidence>
<feature type="transmembrane region" description="Helical" evidence="8">
    <location>
        <begin position="169"/>
        <end position="191"/>
    </location>
</feature>
<keyword evidence="4 7" id="KW-0812">Transmembrane</keyword>
<name>A0A2V1JXL4_9BURK</name>
<evidence type="ECO:0000313" key="11">
    <source>
        <dbReference type="Proteomes" id="UP000245212"/>
    </source>
</evidence>
<feature type="transmembrane region" description="Helical" evidence="8">
    <location>
        <begin position="455"/>
        <end position="475"/>
    </location>
</feature>
<evidence type="ECO:0000256" key="1">
    <source>
        <dbReference type="ARBA" id="ARBA00004651"/>
    </source>
</evidence>
<feature type="transmembrane region" description="Helical" evidence="8">
    <location>
        <begin position="496"/>
        <end position="515"/>
    </location>
</feature>
<feature type="transmembrane region" description="Helical" evidence="8">
    <location>
        <begin position="35"/>
        <end position="53"/>
    </location>
</feature>
<keyword evidence="11" id="KW-1185">Reference proteome</keyword>
<comment type="similarity">
    <text evidence="2">Belongs to the CPA3 antiporters (TC 2.A.63) subunit D family.</text>
</comment>
<dbReference type="PANTHER" id="PTHR42703">
    <property type="entry name" value="NADH DEHYDROGENASE"/>
    <property type="match status" value="1"/>
</dbReference>
<dbReference type="Proteomes" id="UP000245212">
    <property type="component" value="Unassembled WGS sequence"/>
</dbReference>
<feature type="transmembrane region" description="Helical" evidence="8">
    <location>
        <begin position="6"/>
        <end position="26"/>
    </location>
</feature>
<feature type="transmembrane region" description="Helical" evidence="8">
    <location>
        <begin position="65"/>
        <end position="84"/>
    </location>
</feature>
<reference evidence="11" key="1">
    <citation type="submission" date="2018-05" db="EMBL/GenBank/DDBJ databases">
        <authorList>
            <person name="Li Y."/>
        </authorList>
    </citation>
    <scope>NUCLEOTIDE SEQUENCE [LARGE SCALE GENOMIC DNA]</scope>
    <source>
        <strain evidence="11">3d-2-2</strain>
    </source>
</reference>
<evidence type="ECO:0000256" key="2">
    <source>
        <dbReference type="ARBA" id="ARBA00005346"/>
    </source>
</evidence>
<dbReference type="NCBIfam" id="NF009309">
    <property type="entry name" value="PRK12666.1"/>
    <property type="match status" value="1"/>
</dbReference>
<evidence type="ECO:0000256" key="7">
    <source>
        <dbReference type="RuleBase" id="RU000320"/>
    </source>
</evidence>
<feature type="transmembrane region" description="Helical" evidence="8">
    <location>
        <begin position="314"/>
        <end position="333"/>
    </location>
</feature>
<dbReference type="InterPro" id="IPR050586">
    <property type="entry name" value="CPA3_Na-H_Antiporter_D"/>
</dbReference>
<feature type="transmembrane region" description="Helical" evidence="8">
    <location>
        <begin position="395"/>
        <end position="417"/>
    </location>
</feature>
<keyword evidence="3" id="KW-1003">Cell membrane</keyword>
<evidence type="ECO:0000256" key="3">
    <source>
        <dbReference type="ARBA" id="ARBA00022475"/>
    </source>
</evidence>
<feature type="domain" description="NADH:quinone oxidoreductase/Mrp antiporter transmembrane" evidence="9">
    <location>
        <begin position="137"/>
        <end position="368"/>
    </location>
</feature>
<dbReference type="Pfam" id="PF00361">
    <property type="entry name" value="Proton_antipo_M"/>
    <property type="match status" value="1"/>
</dbReference>
<protein>
    <submittedName>
        <fullName evidence="10">Monovalent cation/H+ antiporter subunit D</fullName>
    </submittedName>
</protein>
<organism evidence="10 11">
    <name type="scientific">Corticimicrobacter populi</name>
    <dbReference type="NCBI Taxonomy" id="2175229"/>
    <lineage>
        <taxon>Bacteria</taxon>
        <taxon>Pseudomonadati</taxon>
        <taxon>Pseudomonadota</taxon>
        <taxon>Betaproteobacteria</taxon>
        <taxon>Burkholderiales</taxon>
        <taxon>Alcaligenaceae</taxon>
        <taxon>Corticimicrobacter</taxon>
    </lineage>
</organism>
<accession>A0A2V1JXL4</accession>
<comment type="subcellular location">
    <subcellularLocation>
        <location evidence="1">Cell membrane</location>
        <topology evidence="1">Multi-pass membrane protein</topology>
    </subcellularLocation>
    <subcellularLocation>
        <location evidence="7">Membrane</location>
        <topology evidence="7">Multi-pass membrane protein</topology>
    </subcellularLocation>
</comment>
<feature type="transmembrane region" description="Helical" evidence="8">
    <location>
        <begin position="130"/>
        <end position="157"/>
    </location>
</feature>
<keyword evidence="5 8" id="KW-1133">Transmembrane helix</keyword>
<feature type="transmembrane region" description="Helical" evidence="8">
    <location>
        <begin position="289"/>
        <end position="307"/>
    </location>
</feature>
<evidence type="ECO:0000259" key="9">
    <source>
        <dbReference type="Pfam" id="PF00361"/>
    </source>
</evidence>
<evidence type="ECO:0000313" key="10">
    <source>
        <dbReference type="EMBL" id="PWF20878.1"/>
    </source>
</evidence>
<feature type="transmembrane region" description="Helical" evidence="8">
    <location>
        <begin position="219"/>
        <end position="241"/>
    </location>
</feature>
<comment type="caution">
    <text evidence="10">The sequence shown here is derived from an EMBL/GenBank/DDBJ whole genome shotgun (WGS) entry which is preliminary data.</text>
</comment>
<feature type="transmembrane region" description="Helical" evidence="8">
    <location>
        <begin position="91"/>
        <end position="110"/>
    </location>
</feature>
<evidence type="ECO:0000256" key="8">
    <source>
        <dbReference type="SAM" id="Phobius"/>
    </source>
</evidence>
<feature type="transmembrane region" description="Helical" evidence="8">
    <location>
        <begin position="339"/>
        <end position="359"/>
    </location>
</feature>
<evidence type="ECO:0000256" key="5">
    <source>
        <dbReference type="ARBA" id="ARBA00022989"/>
    </source>
</evidence>
<dbReference type="RefSeq" id="WP_109063219.1">
    <property type="nucleotide sequence ID" value="NZ_QETA01000011.1"/>
</dbReference>
<dbReference type="EMBL" id="QETA01000011">
    <property type="protein sequence ID" value="PWF20878.1"/>
    <property type="molecule type" value="Genomic_DNA"/>
</dbReference>